<accession>A0ABU0VYN5</accession>
<dbReference type="InterPro" id="IPR016130">
    <property type="entry name" value="Tyr_Pase_AS"/>
</dbReference>
<sequence>MAFTIAKLKVGAGMLAISAMPGRGGVYDADLREILRFGPALVLSMTTLGELQAKGAERLESDLSDHGILWRHCPVQDYSVPAGGPKGGAWPKISAEIHEILAEGERVLVHCMGGCGRSGMAVLRLMVEAGEPADEALRRLRQARPCAVETDAQFNWAALGRGW</sequence>
<gene>
    <name evidence="2" type="ORF">Q9295_10590</name>
</gene>
<dbReference type="InterPro" id="IPR000387">
    <property type="entry name" value="Tyr_Pase_dom"/>
</dbReference>
<dbReference type="EMBL" id="JAVDBT010000009">
    <property type="protein sequence ID" value="MDQ2066824.1"/>
    <property type="molecule type" value="Genomic_DNA"/>
</dbReference>
<dbReference type="Pfam" id="PF22785">
    <property type="entry name" value="Tc-R-P"/>
    <property type="match status" value="1"/>
</dbReference>
<organism evidence="2 3">
    <name type="scientific">Pseudogemmobacter lacusdianii</name>
    <dbReference type="NCBI Taxonomy" id="3069608"/>
    <lineage>
        <taxon>Bacteria</taxon>
        <taxon>Pseudomonadati</taxon>
        <taxon>Pseudomonadota</taxon>
        <taxon>Alphaproteobacteria</taxon>
        <taxon>Rhodobacterales</taxon>
        <taxon>Paracoccaceae</taxon>
        <taxon>Pseudogemmobacter</taxon>
    </lineage>
</organism>
<dbReference type="InterPro" id="IPR029021">
    <property type="entry name" value="Prot-tyrosine_phosphatase-like"/>
</dbReference>
<evidence type="ECO:0000313" key="2">
    <source>
        <dbReference type="EMBL" id="MDQ2066824.1"/>
    </source>
</evidence>
<dbReference type="RefSeq" id="WP_306680537.1">
    <property type="nucleotide sequence ID" value="NZ_JAVDBT010000009.1"/>
</dbReference>
<evidence type="ECO:0000259" key="1">
    <source>
        <dbReference type="PROSITE" id="PS50056"/>
    </source>
</evidence>
<reference evidence="2 3" key="1">
    <citation type="submission" date="2023-08" db="EMBL/GenBank/DDBJ databases">
        <title>Characterization of two Paracoccaceae strains isolated from Phycosphere and proposal of Xinfangfangia lacusdiani sp. nov.</title>
        <authorList>
            <person name="Deng Y."/>
            <person name="Zhang Y.Q."/>
        </authorList>
    </citation>
    <scope>NUCLEOTIDE SEQUENCE [LARGE SCALE GENOMIC DNA]</scope>
    <source>
        <strain evidence="2 3">CPCC 101601</strain>
    </source>
</reference>
<comment type="caution">
    <text evidence="2">The sequence shown here is derived from an EMBL/GenBank/DDBJ whole genome shotgun (WGS) entry which is preliminary data.</text>
</comment>
<dbReference type="PROSITE" id="PS00383">
    <property type="entry name" value="TYR_PHOSPHATASE_1"/>
    <property type="match status" value="1"/>
</dbReference>
<dbReference type="SUPFAM" id="SSF52799">
    <property type="entry name" value="(Phosphotyrosine protein) phosphatases II"/>
    <property type="match status" value="1"/>
</dbReference>
<dbReference type="PROSITE" id="PS50056">
    <property type="entry name" value="TYR_PHOSPHATASE_2"/>
    <property type="match status" value="1"/>
</dbReference>
<dbReference type="Gene3D" id="3.90.190.10">
    <property type="entry name" value="Protein tyrosine phosphatase superfamily"/>
    <property type="match status" value="1"/>
</dbReference>
<dbReference type="PANTHER" id="PTHR23339">
    <property type="entry name" value="TYROSINE SPECIFIC PROTEIN PHOSPHATASE AND DUAL SPECIFICITY PROTEIN PHOSPHATASE"/>
    <property type="match status" value="1"/>
</dbReference>
<evidence type="ECO:0000313" key="3">
    <source>
        <dbReference type="Proteomes" id="UP001239680"/>
    </source>
</evidence>
<dbReference type="Proteomes" id="UP001239680">
    <property type="component" value="Unassembled WGS sequence"/>
</dbReference>
<protein>
    <submittedName>
        <fullName evidence="2">Protein-tyrosine phosphatase family protein</fullName>
    </submittedName>
</protein>
<proteinExistence type="predicted"/>
<dbReference type="InterPro" id="IPR050561">
    <property type="entry name" value="PTP"/>
</dbReference>
<name>A0ABU0VYN5_9RHOB</name>
<feature type="domain" description="Tyrosine specific protein phosphatases" evidence="1">
    <location>
        <begin position="91"/>
        <end position="155"/>
    </location>
</feature>
<keyword evidence="3" id="KW-1185">Reference proteome</keyword>